<accession>A0AA40AWE8</accession>
<dbReference type="PANTHER" id="PTHR38119">
    <property type="entry name" value="BTB DOMAIN-CONTAINING PROTEIN-RELATED"/>
    <property type="match status" value="1"/>
</dbReference>
<evidence type="ECO:0000313" key="4">
    <source>
        <dbReference type="Proteomes" id="UP001172101"/>
    </source>
</evidence>
<evidence type="ECO:0008006" key="5">
    <source>
        <dbReference type="Google" id="ProtNLM"/>
    </source>
</evidence>
<feature type="compositionally biased region" description="Basic and acidic residues" evidence="2">
    <location>
        <begin position="469"/>
        <end position="480"/>
    </location>
</feature>
<organism evidence="3 4">
    <name type="scientific">Lasiosphaeria miniovina</name>
    <dbReference type="NCBI Taxonomy" id="1954250"/>
    <lineage>
        <taxon>Eukaryota</taxon>
        <taxon>Fungi</taxon>
        <taxon>Dikarya</taxon>
        <taxon>Ascomycota</taxon>
        <taxon>Pezizomycotina</taxon>
        <taxon>Sordariomycetes</taxon>
        <taxon>Sordariomycetidae</taxon>
        <taxon>Sordariales</taxon>
        <taxon>Lasiosphaeriaceae</taxon>
        <taxon>Lasiosphaeria</taxon>
    </lineage>
</organism>
<feature type="compositionally biased region" description="Gly residues" evidence="2">
    <location>
        <begin position="503"/>
        <end position="524"/>
    </location>
</feature>
<evidence type="ECO:0000313" key="3">
    <source>
        <dbReference type="EMBL" id="KAK0723219.1"/>
    </source>
</evidence>
<comment type="caution">
    <text evidence="3">The sequence shown here is derived from an EMBL/GenBank/DDBJ whole genome shotgun (WGS) entry which is preliminary data.</text>
</comment>
<reference evidence="3" key="1">
    <citation type="submission" date="2023-06" db="EMBL/GenBank/DDBJ databases">
        <title>Genome-scale phylogeny and comparative genomics of the fungal order Sordariales.</title>
        <authorList>
            <consortium name="Lawrence Berkeley National Laboratory"/>
            <person name="Hensen N."/>
            <person name="Bonometti L."/>
            <person name="Westerberg I."/>
            <person name="Brannstrom I.O."/>
            <person name="Guillou S."/>
            <person name="Cros-Aarteil S."/>
            <person name="Calhoun S."/>
            <person name="Haridas S."/>
            <person name="Kuo A."/>
            <person name="Mondo S."/>
            <person name="Pangilinan J."/>
            <person name="Riley R."/>
            <person name="LaButti K."/>
            <person name="Andreopoulos B."/>
            <person name="Lipzen A."/>
            <person name="Chen C."/>
            <person name="Yanf M."/>
            <person name="Daum C."/>
            <person name="Ng V."/>
            <person name="Clum A."/>
            <person name="Steindorff A."/>
            <person name="Ohm R."/>
            <person name="Martin F."/>
            <person name="Silar P."/>
            <person name="Natvig D."/>
            <person name="Lalanne C."/>
            <person name="Gautier V."/>
            <person name="Ament-velasquez S.L."/>
            <person name="Kruys A."/>
            <person name="Hutchinson M.I."/>
            <person name="Powell A.J."/>
            <person name="Barry K."/>
            <person name="Miller A.N."/>
            <person name="Grigoriev I.V."/>
            <person name="Debuchy R."/>
            <person name="Gladieux P."/>
            <person name="Thoren M.H."/>
            <person name="Johannesson H."/>
        </authorList>
    </citation>
    <scope>NUCLEOTIDE SEQUENCE</scope>
    <source>
        <strain evidence="3">SMH2392-1A</strain>
    </source>
</reference>
<evidence type="ECO:0000256" key="2">
    <source>
        <dbReference type="SAM" id="MobiDB-lite"/>
    </source>
</evidence>
<feature type="region of interest" description="Disordered" evidence="2">
    <location>
        <begin position="132"/>
        <end position="257"/>
    </location>
</feature>
<feature type="compositionally biased region" description="Low complexity" evidence="2">
    <location>
        <begin position="486"/>
        <end position="502"/>
    </location>
</feature>
<keyword evidence="4" id="KW-1185">Reference proteome</keyword>
<feature type="compositionally biased region" description="Low complexity" evidence="2">
    <location>
        <begin position="232"/>
        <end position="243"/>
    </location>
</feature>
<feature type="coiled-coil region" evidence="1">
    <location>
        <begin position="402"/>
        <end position="429"/>
    </location>
</feature>
<proteinExistence type="predicted"/>
<evidence type="ECO:0000256" key="1">
    <source>
        <dbReference type="SAM" id="Coils"/>
    </source>
</evidence>
<dbReference type="PANTHER" id="PTHR38119:SF1">
    <property type="entry name" value="BTB DOMAIN-CONTAINING PROTEIN"/>
    <property type="match status" value="1"/>
</dbReference>
<feature type="region of interest" description="Disordered" evidence="2">
    <location>
        <begin position="460"/>
        <end position="527"/>
    </location>
</feature>
<keyword evidence="1" id="KW-0175">Coiled coil</keyword>
<dbReference type="Proteomes" id="UP001172101">
    <property type="component" value="Unassembled WGS sequence"/>
</dbReference>
<feature type="region of interest" description="Disordered" evidence="2">
    <location>
        <begin position="24"/>
        <end position="65"/>
    </location>
</feature>
<feature type="compositionally biased region" description="Polar residues" evidence="2">
    <location>
        <begin position="219"/>
        <end position="231"/>
    </location>
</feature>
<name>A0AA40AWE8_9PEZI</name>
<dbReference type="AlphaFoldDB" id="A0AA40AWE8"/>
<protein>
    <recommendedName>
        <fullName evidence="5">BTB domain-containing protein</fullName>
    </recommendedName>
</protein>
<dbReference type="GeneID" id="85317278"/>
<feature type="compositionally biased region" description="Gly residues" evidence="2">
    <location>
        <begin position="46"/>
        <end position="56"/>
    </location>
</feature>
<dbReference type="RefSeq" id="XP_060299143.1">
    <property type="nucleotide sequence ID" value="XM_060434008.1"/>
</dbReference>
<dbReference type="EMBL" id="JAUIRO010000003">
    <property type="protein sequence ID" value="KAK0723219.1"/>
    <property type="molecule type" value="Genomic_DNA"/>
</dbReference>
<sequence>MVSHQHGGDVSTSLTVRGSASVVGAGAGSDGRGSASAGASLSGRTAGSGNGGGGGSHVSSRARRYNRSHAGGVAFVPQNEFPVFSHSGDVEIVVRVASGHENRYLLHRHTLTRCSGFFEASTSKEWSRAQTVPDVSLSPAPPAVPAIEAASGSNSNGNGNSTGAELARIDDRSNGGNGSGSEGGSTPRPMGLGPLRKRWRYELDTGTGDNDIPMLVQKPESSGPPTAGSLTSPSSIFGGPSPSSRHHHSSSGSGKPSRAFFRSVANLSLSSTHHAAAAPLEPPTHAEQDLLRDYDNLFRIMYNYPPYLDGINIADAYVQCKSLLTLADQYDALAVVGPRVDHHLLQFQSRLWRQIAKYPISYLRLGYLARSKVMFQEALIHVVGQWPAGERSIRAAMPDTVLDIIEDKVDELEETISRIEARLFRLTLTNPRSGERVTPATNYLDWLAVSLFRQWLADNTTPPMPPIPDRTRGAGGHRDAAGGGSRARVASNSSSSNASAAGAGHGRSSGGGSGGGGGGGGPGHGVLVAPVPPLASLGKTYRILGGAAAGTSSASPDKGYLAHDECKRFLKLTPDLYSRDNLRRFEKRVDELKAMAREVVRPLMGTGLELELGAGGAIAPTGIAYLTCTTLADRDLPWLVYD</sequence>
<feature type="compositionally biased region" description="Low complexity" evidence="2">
    <location>
        <begin position="145"/>
        <end position="163"/>
    </location>
</feature>
<gene>
    <name evidence="3" type="ORF">B0T26DRAFT_255501</name>
</gene>
<feature type="compositionally biased region" description="Low complexity" evidence="2">
    <location>
        <begin position="32"/>
        <end position="45"/>
    </location>
</feature>